<feature type="region of interest" description="Disordered" evidence="1">
    <location>
        <begin position="1"/>
        <end position="56"/>
    </location>
</feature>
<name>A0ABR0M3M6_9PEZI</name>
<protein>
    <submittedName>
        <fullName evidence="2">Uncharacterized protein</fullName>
    </submittedName>
</protein>
<accession>A0ABR0M3M6</accession>
<evidence type="ECO:0000313" key="2">
    <source>
        <dbReference type="EMBL" id="KAK5277121.1"/>
    </source>
</evidence>
<feature type="non-terminal residue" evidence="2">
    <location>
        <position position="1"/>
    </location>
</feature>
<dbReference type="Proteomes" id="UP001357485">
    <property type="component" value="Unassembled WGS sequence"/>
</dbReference>
<comment type="caution">
    <text evidence="2">The sequence shown here is derived from an EMBL/GenBank/DDBJ whole genome shotgun (WGS) entry which is preliminary data.</text>
</comment>
<sequence>AARDGAPLRRRCPSTSSTYSSVSSKVSDLPKTRTDASQMPTSEAKAKATLHSRAGP</sequence>
<reference evidence="2 3" key="1">
    <citation type="submission" date="2023-08" db="EMBL/GenBank/DDBJ databases">
        <title>Black Yeasts Isolated from many extreme environments.</title>
        <authorList>
            <person name="Coleine C."/>
            <person name="Stajich J.E."/>
            <person name="Selbmann L."/>
        </authorList>
    </citation>
    <scope>NUCLEOTIDE SEQUENCE [LARGE SCALE GENOMIC DNA]</scope>
    <source>
        <strain evidence="2 3">CCFEE 536</strain>
    </source>
</reference>
<feature type="non-terminal residue" evidence="2">
    <location>
        <position position="56"/>
    </location>
</feature>
<feature type="compositionally biased region" description="Low complexity" evidence="1">
    <location>
        <begin position="14"/>
        <end position="27"/>
    </location>
</feature>
<evidence type="ECO:0000313" key="3">
    <source>
        <dbReference type="Proteomes" id="UP001357485"/>
    </source>
</evidence>
<proteinExistence type="predicted"/>
<evidence type="ECO:0000256" key="1">
    <source>
        <dbReference type="SAM" id="MobiDB-lite"/>
    </source>
</evidence>
<gene>
    <name evidence="2" type="ORF">LTR16_010218</name>
</gene>
<dbReference type="EMBL" id="JAVRRA010002851">
    <property type="protein sequence ID" value="KAK5277121.1"/>
    <property type="molecule type" value="Genomic_DNA"/>
</dbReference>
<keyword evidence="3" id="KW-1185">Reference proteome</keyword>
<organism evidence="2 3">
    <name type="scientific">Cryomyces antarcticus</name>
    <dbReference type="NCBI Taxonomy" id="329879"/>
    <lineage>
        <taxon>Eukaryota</taxon>
        <taxon>Fungi</taxon>
        <taxon>Dikarya</taxon>
        <taxon>Ascomycota</taxon>
        <taxon>Pezizomycotina</taxon>
        <taxon>Dothideomycetes</taxon>
        <taxon>Dothideomycetes incertae sedis</taxon>
        <taxon>Cryomyces</taxon>
    </lineage>
</organism>